<proteinExistence type="predicted"/>
<keyword evidence="5" id="KW-1185">Reference proteome</keyword>
<name>A0A9X3WUY0_9BACI</name>
<comment type="caution">
    <text evidence="4">The sequence shown here is derived from an EMBL/GenBank/DDBJ whole genome shotgun (WGS) entry which is preliminary data.</text>
</comment>
<dbReference type="SUPFAM" id="SSF52172">
    <property type="entry name" value="CheY-like"/>
    <property type="match status" value="1"/>
</dbReference>
<evidence type="ECO:0000256" key="1">
    <source>
        <dbReference type="ARBA" id="ARBA00022553"/>
    </source>
</evidence>
<keyword evidence="1 2" id="KW-0597">Phosphoprotein</keyword>
<dbReference type="Proteomes" id="UP001145050">
    <property type="component" value="Unassembled WGS sequence"/>
</dbReference>
<protein>
    <submittedName>
        <fullName evidence="4">Response regulator</fullName>
    </submittedName>
</protein>
<dbReference type="PANTHER" id="PTHR44591:SF3">
    <property type="entry name" value="RESPONSE REGULATORY DOMAIN-CONTAINING PROTEIN"/>
    <property type="match status" value="1"/>
</dbReference>
<dbReference type="EMBL" id="JAMQKB010000010">
    <property type="protein sequence ID" value="MDC3425058.1"/>
    <property type="molecule type" value="Genomic_DNA"/>
</dbReference>
<organism evidence="4 5">
    <name type="scientific">Terrihalobacillus insolitus</name>
    <dbReference type="NCBI Taxonomy" id="2950438"/>
    <lineage>
        <taxon>Bacteria</taxon>
        <taxon>Bacillati</taxon>
        <taxon>Bacillota</taxon>
        <taxon>Bacilli</taxon>
        <taxon>Bacillales</taxon>
        <taxon>Bacillaceae</taxon>
        <taxon>Terrihalobacillus</taxon>
    </lineage>
</organism>
<evidence type="ECO:0000313" key="4">
    <source>
        <dbReference type="EMBL" id="MDC3425058.1"/>
    </source>
</evidence>
<evidence type="ECO:0000256" key="2">
    <source>
        <dbReference type="PROSITE-ProRule" id="PRU00169"/>
    </source>
</evidence>
<dbReference type="InterPro" id="IPR050595">
    <property type="entry name" value="Bact_response_regulator"/>
</dbReference>
<sequence length="123" mass="13819">MKKKVMIVDDQPGIRLLLEEVLKNEGYEIITAENGKQALDKVLTTEPPDLIIIDYKLPIMDGSTVIKELDARGIKTSVIIMSGLAEEAIREKDNFDMVKDVFAKPFNIEDARETIKKIVEASD</sequence>
<dbReference type="PROSITE" id="PS50110">
    <property type="entry name" value="RESPONSE_REGULATORY"/>
    <property type="match status" value="1"/>
</dbReference>
<dbReference type="Gene3D" id="3.40.50.2300">
    <property type="match status" value="1"/>
</dbReference>
<evidence type="ECO:0000313" key="5">
    <source>
        <dbReference type="Proteomes" id="UP001145050"/>
    </source>
</evidence>
<accession>A0A9X3WUY0</accession>
<dbReference type="SMART" id="SM00448">
    <property type="entry name" value="REC"/>
    <property type="match status" value="1"/>
</dbReference>
<dbReference type="Pfam" id="PF00072">
    <property type="entry name" value="Response_reg"/>
    <property type="match status" value="1"/>
</dbReference>
<dbReference type="InterPro" id="IPR011006">
    <property type="entry name" value="CheY-like_superfamily"/>
</dbReference>
<dbReference type="AlphaFoldDB" id="A0A9X3WUY0"/>
<dbReference type="InterPro" id="IPR001789">
    <property type="entry name" value="Sig_transdc_resp-reg_receiver"/>
</dbReference>
<dbReference type="PANTHER" id="PTHR44591">
    <property type="entry name" value="STRESS RESPONSE REGULATOR PROTEIN 1"/>
    <property type="match status" value="1"/>
</dbReference>
<reference evidence="4" key="1">
    <citation type="submission" date="2022-06" db="EMBL/GenBank/DDBJ databases">
        <title>Aquibacillus sp. a new bacterium isolated from soil saline samples.</title>
        <authorList>
            <person name="Galisteo C."/>
            <person name="De La Haba R."/>
            <person name="Sanchez-Porro C."/>
            <person name="Ventosa A."/>
        </authorList>
    </citation>
    <scope>NUCLEOTIDE SEQUENCE</scope>
    <source>
        <strain evidence="4">3ASR75-11</strain>
    </source>
</reference>
<dbReference type="GO" id="GO:0000160">
    <property type="term" value="P:phosphorelay signal transduction system"/>
    <property type="evidence" value="ECO:0007669"/>
    <property type="project" value="InterPro"/>
</dbReference>
<gene>
    <name evidence="4" type="ORF">NC797_11130</name>
</gene>
<feature type="modified residue" description="4-aspartylphosphate" evidence="2">
    <location>
        <position position="54"/>
    </location>
</feature>
<dbReference type="RefSeq" id="WP_272436857.1">
    <property type="nucleotide sequence ID" value="NZ_JAMQKB010000010.1"/>
</dbReference>
<feature type="domain" description="Response regulatory" evidence="3">
    <location>
        <begin position="4"/>
        <end position="119"/>
    </location>
</feature>
<evidence type="ECO:0000259" key="3">
    <source>
        <dbReference type="PROSITE" id="PS50110"/>
    </source>
</evidence>